<dbReference type="EC" id="2.3.1.225" evidence="7"/>
<comment type="similarity">
    <text evidence="7">Belongs to the DHHC palmitoyltransferase family.</text>
</comment>
<feature type="domain" description="Palmitoyltransferase DHHC" evidence="9">
    <location>
        <begin position="87"/>
        <end position="224"/>
    </location>
</feature>
<dbReference type="AlphaFoldDB" id="A0A484BH91"/>
<dbReference type="OMA" id="CVGWSNQ"/>
<organism evidence="10 11">
    <name type="scientific">Drosophila navojoa</name>
    <name type="common">Fruit fly</name>
    <dbReference type="NCBI Taxonomy" id="7232"/>
    <lineage>
        <taxon>Eukaryota</taxon>
        <taxon>Metazoa</taxon>
        <taxon>Ecdysozoa</taxon>
        <taxon>Arthropoda</taxon>
        <taxon>Hexapoda</taxon>
        <taxon>Insecta</taxon>
        <taxon>Pterygota</taxon>
        <taxon>Neoptera</taxon>
        <taxon>Endopterygota</taxon>
        <taxon>Diptera</taxon>
        <taxon>Brachycera</taxon>
        <taxon>Muscomorpha</taxon>
        <taxon>Ephydroidea</taxon>
        <taxon>Drosophilidae</taxon>
        <taxon>Drosophila</taxon>
    </lineage>
</organism>
<dbReference type="EMBL" id="LSRL02000036">
    <property type="protein sequence ID" value="TDG48139.1"/>
    <property type="molecule type" value="Genomic_DNA"/>
</dbReference>
<proteinExistence type="inferred from homology"/>
<feature type="transmembrane region" description="Helical" evidence="7">
    <location>
        <begin position="48"/>
        <end position="73"/>
    </location>
</feature>
<evidence type="ECO:0000256" key="4">
    <source>
        <dbReference type="ARBA" id="ARBA00022989"/>
    </source>
</evidence>
<protein>
    <recommendedName>
        <fullName evidence="7">Palmitoyltransferase</fullName>
        <ecNumber evidence="7">2.3.1.225</ecNumber>
    </recommendedName>
</protein>
<dbReference type="InterPro" id="IPR001594">
    <property type="entry name" value="Palmitoyltrfase_DHHC"/>
</dbReference>
<evidence type="ECO:0000259" key="9">
    <source>
        <dbReference type="Pfam" id="PF01529"/>
    </source>
</evidence>
<dbReference type="Pfam" id="PF01529">
    <property type="entry name" value="DHHC"/>
    <property type="match status" value="1"/>
</dbReference>
<keyword evidence="4 7" id="KW-1133">Transmembrane helix</keyword>
<evidence type="ECO:0000256" key="7">
    <source>
        <dbReference type="RuleBase" id="RU079119"/>
    </source>
</evidence>
<evidence type="ECO:0000256" key="8">
    <source>
        <dbReference type="SAM" id="MobiDB-lite"/>
    </source>
</evidence>
<feature type="region of interest" description="Disordered" evidence="8">
    <location>
        <begin position="385"/>
        <end position="413"/>
    </location>
</feature>
<keyword evidence="6 7" id="KW-0012">Acyltransferase</keyword>
<evidence type="ECO:0000256" key="2">
    <source>
        <dbReference type="ARBA" id="ARBA00022679"/>
    </source>
</evidence>
<feature type="transmembrane region" description="Helical" evidence="7">
    <location>
        <begin position="182"/>
        <end position="208"/>
    </location>
</feature>
<dbReference type="PROSITE" id="PS50216">
    <property type="entry name" value="DHHC"/>
    <property type="match status" value="1"/>
</dbReference>
<comment type="domain">
    <text evidence="7">The DHHC domain is required for palmitoyltransferase activity.</text>
</comment>
<feature type="transmembrane region" description="Helical" evidence="7">
    <location>
        <begin position="12"/>
        <end position="36"/>
    </location>
</feature>
<sequence>MTYHDDPNELGLFWHWGPIVTLIVSATVTLTTWKWWPPEESLFWSAHFALYMLLNVLSLYNFVNAVLVGPGLLPRGWHPANPKEAKYMQYCKKCEGYKAPRVHHCRRCDRCVMKMDHHCPWINRCVGWSNQMYFVSFLFFYLMSNLHAFCVITISGYQFFMDSTEIARRHYNGHLERYLRQHFFGLFMAITSFGLTIGIVLCMLKLLIIQIGAILKNVTDVEQWIVEKARARRYKKNMKPFVFPYNLGWKLNLAEVFNIEQQHRGHGIEFPVVKGCNQYTLTLEQLAQKAEKRNRTRTYKCILPATGSWLPIWSQGLRVTFDSPLTDDPRIKLEPNDLIRVTRKRKHWLFGERVVGDDRRTGAIRGWFPRRCAIEVNDNGDSFAHAAANPEAAHESRRKVGKPKKSDKTNKDL</sequence>
<reference evidence="10 11" key="1">
    <citation type="journal article" date="2019" name="J. Hered.">
        <title>An Improved Genome Assembly for Drosophila navojoa, the Basal Species in the mojavensis Cluster.</title>
        <authorList>
            <person name="Vanderlinde T."/>
            <person name="Dupim E.G."/>
            <person name="Nazario-Yepiz N.O."/>
            <person name="Carvalho A.B."/>
        </authorList>
    </citation>
    <scope>NUCLEOTIDE SEQUENCE [LARGE SCALE GENOMIC DNA]</scope>
    <source>
        <strain evidence="10">Navoj_Jal97</strain>
        <tissue evidence="10">Whole organism</tissue>
    </source>
</reference>
<gene>
    <name evidence="10" type="ORF">AWZ03_005556</name>
</gene>
<keyword evidence="5 7" id="KW-0472">Membrane</keyword>
<dbReference type="InterPro" id="IPR039859">
    <property type="entry name" value="PFA4/ZDH16/20/ERF2-like"/>
</dbReference>
<evidence type="ECO:0000256" key="5">
    <source>
        <dbReference type="ARBA" id="ARBA00023136"/>
    </source>
</evidence>
<dbReference type="GO" id="GO:0016020">
    <property type="term" value="C:membrane"/>
    <property type="evidence" value="ECO:0007669"/>
    <property type="project" value="UniProtKB-SubCell"/>
</dbReference>
<dbReference type="KEGG" id="dnv:108650614"/>
<keyword evidence="2 7" id="KW-0808">Transferase</keyword>
<evidence type="ECO:0000256" key="3">
    <source>
        <dbReference type="ARBA" id="ARBA00022692"/>
    </source>
</evidence>
<dbReference type="Proteomes" id="UP000295192">
    <property type="component" value="Unassembled WGS sequence"/>
</dbReference>
<keyword evidence="11" id="KW-1185">Reference proteome</keyword>
<dbReference type="GO" id="GO:0019706">
    <property type="term" value="F:protein-cysteine S-palmitoyltransferase activity"/>
    <property type="evidence" value="ECO:0007669"/>
    <property type="project" value="UniProtKB-EC"/>
</dbReference>
<feature type="transmembrane region" description="Helical" evidence="7">
    <location>
        <begin position="138"/>
        <end position="161"/>
    </location>
</feature>
<comment type="subcellular location">
    <subcellularLocation>
        <location evidence="1">Membrane</location>
        <topology evidence="1">Multi-pass membrane protein</topology>
    </subcellularLocation>
</comment>
<feature type="compositionally biased region" description="Basic and acidic residues" evidence="8">
    <location>
        <begin position="404"/>
        <end position="413"/>
    </location>
</feature>
<evidence type="ECO:0000313" key="11">
    <source>
        <dbReference type="Proteomes" id="UP000295192"/>
    </source>
</evidence>
<accession>A0A484BH91</accession>
<evidence type="ECO:0000256" key="6">
    <source>
        <dbReference type="ARBA" id="ARBA00023315"/>
    </source>
</evidence>
<dbReference type="PANTHER" id="PTHR12246">
    <property type="entry name" value="PALMITOYLTRANSFERASE ZDHHC16"/>
    <property type="match status" value="1"/>
</dbReference>
<evidence type="ECO:0000256" key="1">
    <source>
        <dbReference type="ARBA" id="ARBA00004141"/>
    </source>
</evidence>
<keyword evidence="3 7" id="KW-0812">Transmembrane</keyword>
<evidence type="ECO:0000313" key="10">
    <source>
        <dbReference type="EMBL" id="TDG48139.1"/>
    </source>
</evidence>
<name>A0A484BH91_DRONA</name>
<comment type="caution">
    <text evidence="10">The sequence shown here is derived from an EMBL/GenBank/DDBJ whole genome shotgun (WGS) entry which is preliminary data.</text>
</comment>
<comment type="catalytic activity">
    <reaction evidence="7">
        <text>L-cysteinyl-[protein] + hexadecanoyl-CoA = S-hexadecanoyl-L-cysteinyl-[protein] + CoA</text>
        <dbReference type="Rhea" id="RHEA:36683"/>
        <dbReference type="Rhea" id="RHEA-COMP:10131"/>
        <dbReference type="Rhea" id="RHEA-COMP:11032"/>
        <dbReference type="ChEBI" id="CHEBI:29950"/>
        <dbReference type="ChEBI" id="CHEBI:57287"/>
        <dbReference type="ChEBI" id="CHEBI:57379"/>
        <dbReference type="ChEBI" id="CHEBI:74151"/>
        <dbReference type="EC" id="2.3.1.225"/>
    </reaction>
</comment>
<dbReference type="OrthoDB" id="331948at2759"/>